<feature type="region of interest" description="Disordered" evidence="1">
    <location>
        <begin position="1"/>
        <end position="55"/>
    </location>
</feature>
<sequence>MSDTTNNNQETEKMSLETPTTSQSTPSYPSTPDSPRRRDAERELDSDLNMDLPELTEDLSIIPLYPDSEEDALLLETPNSDLDSDSSLPLRISDSDSDMEEGMDSDFEPVWCPKEIVGPNNHLVCPASPTKVTHLPEYVSIPDKPEEETDPVMLEEDKQWERGEVPDFEKPEEYDTKHRWWKITVFPTSKGTLHSQRAVCRWVNEVKVMIQKILHLANIICCIVGIERCPNTDELHAHMLLGFSDSVRYRTIKNILRGAQIRYLEGDLAILSWYRYVVKAFSKIDHPDRVIQWGANEVMKKKVKMNNSGKRSRSDLFYDNKEAIEQGRFDEIDPLFRFDNMSKINRWYLDQHRPADPVSHDRLVFIYGKPGVGKTSLFSRNMLASTIYWKNPGNRWWCGYRYQPIVIIDEITPKQFQSGNINWNIIGDRNEVYVEVKGSQVPLQARWVIVISNYSLDQLCSVPNRGLDDLMKRTFKRRCGNQKDGYRIYYFPENPPADNGNLFEVSRRVKEIWKVWYYEVYPYFANLPEVNENDE</sequence>
<dbReference type="Proteomes" id="UP000008312">
    <property type="component" value="Unassembled WGS sequence"/>
</dbReference>
<protein>
    <recommendedName>
        <fullName evidence="2">Helicase superfamily 3 single-stranded DNA/RNA virus domain-containing protein</fullName>
    </recommendedName>
</protein>
<dbReference type="RefSeq" id="XP_012896991.1">
    <property type="nucleotide sequence ID" value="XM_013041537.1"/>
</dbReference>
<feature type="compositionally biased region" description="Acidic residues" evidence="1">
    <location>
        <begin position="95"/>
        <end position="105"/>
    </location>
</feature>
<dbReference type="EMBL" id="FN668652">
    <property type="protein sequence ID" value="CBK22943.2"/>
    <property type="molecule type" value="Genomic_DNA"/>
</dbReference>
<keyword evidence="4" id="KW-1185">Reference proteome</keyword>
<organism evidence="3">
    <name type="scientific">Blastocystis hominis</name>
    <dbReference type="NCBI Taxonomy" id="12968"/>
    <lineage>
        <taxon>Eukaryota</taxon>
        <taxon>Sar</taxon>
        <taxon>Stramenopiles</taxon>
        <taxon>Bigyra</taxon>
        <taxon>Opalozoa</taxon>
        <taxon>Opalinata</taxon>
        <taxon>Blastocystidae</taxon>
        <taxon>Blastocystis</taxon>
    </lineage>
</organism>
<feature type="compositionally biased region" description="Basic and acidic residues" evidence="1">
    <location>
        <begin position="34"/>
        <end position="45"/>
    </location>
</feature>
<dbReference type="GO" id="GO:0003724">
    <property type="term" value="F:RNA helicase activity"/>
    <property type="evidence" value="ECO:0007669"/>
    <property type="project" value="InterPro"/>
</dbReference>
<dbReference type="Gene3D" id="3.40.1310.20">
    <property type="match status" value="1"/>
</dbReference>
<evidence type="ECO:0000313" key="4">
    <source>
        <dbReference type="Proteomes" id="UP000008312"/>
    </source>
</evidence>
<dbReference type="InterPro" id="IPR027417">
    <property type="entry name" value="P-loop_NTPase"/>
</dbReference>
<dbReference type="SUPFAM" id="SSF52540">
    <property type="entry name" value="P-loop containing nucleoside triphosphate hydrolases"/>
    <property type="match status" value="1"/>
</dbReference>
<feature type="compositionally biased region" description="Low complexity" evidence="1">
    <location>
        <begin position="18"/>
        <end position="33"/>
    </location>
</feature>
<dbReference type="InterPro" id="IPR000605">
    <property type="entry name" value="Helicase_SF3_ssDNA/RNA_vir"/>
</dbReference>
<dbReference type="AlphaFoldDB" id="D8M4F4"/>
<dbReference type="GO" id="GO:0003723">
    <property type="term" value="F:RNA binding"/>
    <property type="evidence" value="ECO:0007669"/>
    <property type="project" value="InterPro"/>
</dbReference>
<name>D8M4F4_BLAHO</name>
<gene>
    <name evidence="3" type="ORF">GSBLH_T00006532001</name>
</gene>
<feature type="domain" description="Helicase superfamily 3 single-stranded DNA/RNA virus" evidence="2">
    <location>
        <begin position="364"/>
        <end position="453"/>
    </location>
</feature>
<proteinExistence type="predicted"/>
<dbReference type="Gene3D" id="3.40.50.300">
    <property type="entry name" value="P-loop containing nucleotide triphosphate hydrolases"/>
    <property type="match status" value="1"/>
</dbReference>
<dbReference type="Pfam" id="PF00910">
    <property type="entry name" value="RNA_helicase"/>
    <property type="match status" value="1"/>
</dbReference>
<evidence type="ECO:0000256" key="1">
    <source>
        <dbReference type="SAM" id="MobiDB-lite"/>
    </source>
</evidence>
<dbReference type="InParanoid" id="D8M4F4"/>
<accession>D8M4F4</accession>
<evidence type="ECO:0000313" key="3">
    <source>
        <dbReference type="EMBL" id="CBK22943.2"/>
    </source>
</evidence>
<dbReference type="OrthoDB" id="5863943at2759"/>
<feature type="region of interest" description="Disordered" evidence="1">
    <location>
        <begin position="77"/>
        <end position="105"/>
    </location>
</feature>
<evidence type="ECO:0000259" key="2">
    <source>
        <dbReference type="Pfam" id="PF00910"/>
    </source>
</evidence>
<reference evidence="3" key="1">
    <citation type="submission" date="2010-02" db="EMBL/GenBank/DDBJ databases">
        <title>Sequencing and annotation of the Blastocystis hominis genome.</title>
        <authorList>
            <person name="Wincker P."/>
        </authorList>
    </citation>
    <scope>NUCLEOTIDE SEQUENCE</scope>
    <source>
        <strain evidence="3">Singapore isolate B</strain>
    </source>
</reference>
<dbReference type="GeneID" id="24922656"/>